<dbReference type="GO" id="GO:0016491">
    <property type="term" value="F:oxidoreductase activity"/>
    <property type="evidence" value="ECO:0007669"/>
    <property type="project" value="InterPro"/>
</dbReference>
<evidence type="ECO:0000259" key="2">
    <source>
        <dbReference type="Pfam" id="PF01323"/>
    </source>
</evidence>
<keyword evidence="1" id="KW-0732">Signal</keyword>
<evidence type="ECO:0000256" key="1">
    <source>
        <dbReference type="SAM" id="SignalP"/>
    </source>
</evidence>
<keyword evidence="4" id="KW-1185">Reference proteome</keyword>
<gene>
    <name evidence="3" type="primary">dsbA_2</name>
    <name evidence="3" type="ORF">SUTMEG_08400</name>
</gene>
<name>A0A2Z6I963_9BURK</name>
<dbReference type="InterPro" id="IPR050824">
    <property type="entry name" value="Thiol_disulfide_DsbA"/>
</dbReference>
<proteinExistence type="predicted"/>
<dbReference type="OrthoDB" id="9151934at2"/>
<dbReference type="RefSeq" id="WP_120176609.1">
    <property type="nucleotide sequence ID" value="NZ_AP018786.1"/>
</dbReference>
<feature type="domain" description="DSBA-like thioredoxin" evidence="2">
    <location>
        <begin position="119"/>
        <end position="202"/>
    </location>
</feature>
<dbReference type="Gene3D" id="3.40.30.10">
    <property type="entry name" value="Glutaredoxin"/>
    <property type="match status" value="1"/>
</dbReference>
<sequence>MLRRTLLKASAVVAASALVPAAFAGTLGTDYVKLDTPLVGGEGKIIKVWSYDCPFCFKYDVGVDPKVMPEAEKASGLKFDMYHLETKGKFGRAASEFLAYCKLEDKKAGVESVEDPKSLYKKAKDAWYQAYHKKGERWAAGEEAFLKTAFDATGITADAFAAARKTEDVQKLADYWKPCYDVAKIQGVPAYVVNGKYLIMTKSIRNVKGMVDLITELSKL</sequence>
<dbReference type="Pfam" id="PF01323">
    <property type="entry name" value="DSBA"/>
    <property type="match status" value="1"/>
</dbReference>
<feature type="signal peptide" evidence="1">
    <location>
        <begin position="1"/>
        <end position="24"/>
    </location>
</feature>
<dbReference type="InterPro" id="IPR001853">
    <property type="entry name" value="DSBA-like_thioredoxin_dom"/>
</dbReference>
<dbReference type="AlphaFoldDB" id="A0A2Z6I963"/>
<evidence type="ECO:0000313" key="4">
    <source>
        <dbReference type="Proteomes" id="UP000271003"/>
    </source>
</evidence>
<dbReference type="PANTHER" id="PTHR35891">
    <property type="entry name" value="THIOL:DISULFIDE INTERCHANGE PROTEIN DSBA"/>
    <property type="match status" value="1"/>
</dbReference>
<protein>
    <submittedName>
        <fullName evidence="3">Thiol:disulfide interchange protein DsbL</fullName>
    </submittedName>
</protein>
<dbReference type="Proteomes" id="UP000271003">
    <property type="component" value="Chromosome"/>
</dbReference>
<dbReference type="SUPFAM" id="SSF52833">
    <property type="entry name" value="Thioredoxin-like"/>
    <property type="match status" value="1"/>
</dbReference>
<organism evidence="3 4">
    <name type="scientific">Sutterella megalosphaeroides</name>
    <dbReference type="NCBI Taxonomy" id="2494234"/>
    <lineage>
        <taxon>Bacteria</taxon>
        <taxon>Pseudomonadati</taxon>
        <taxon>Pseudomonadota</taxon>
        <taxon>Betaproteobacteria</taxon>
        <taxon>Burkholderiales</taxon>
        <taxon>Sutterellaceae</taxon>
        <taxon>Sutterella</taxon>
    </lineage>
</organism>
<evidence type="ECO:0000313" key="3">
    <source>
        <dbReference type="EMBL" id="BBF22949.1"/>
    </source>
</evidence>
<reference evidence="3 4" key="1">
    <citation type="journal article" date="2018" name="Int. J. Syst. Evol. Microbiol.">
        <title>Mesosutterella multiformis gen. nov., sp. nov., a member of the family Sutterellaceae and Sutterella megalosphaeroides sp. nov., isolated from human faeces.</title>
        <authorList>
            <person name="Sakamoto M."/>
            <person name="Ikeyama N."/>
            <person name="Kunihiro T."/>
            <person name="Iino T."/>
            <person name="Yuki M."/>
            <person name="Ohkuma M."/>
        </authorList>
    </citation>
    <scope>NUCLEOTIDE SEQUENCE [LARGE SCALE GENOMIC DNA]</scope>
    <source>
        <strain evidence="3 4">6FBBBH3</strain>
    </source>
</reference>
<dbReference type="EMBL" id="AP018786">
    <property type="protein sequence ID" value="BBF22949.1"/>
    <property type="molecule type" value="Genomic_DNA"/>
</dbReference>
<dbReference type="KEGG" id="sutt:SUTMEG_08400"/>
<feature type="chain" id="PRO_5016341017" evidence="1">
    <location>
        <begin position="25"/>
        <end position="220"/>
    </location>
</feature>
<dbReference type="InterPro" id="IPR036249">
    <property type="entry name" value="Thioredoxin-like_sf"/>
</dbReference>
<dbReference type="PANTHER" id="PTHR35891:SF3">
    <property type="entry name" value="THIOL:DISULFIDE INTERCHANGE PROTEIN DSBL"/>
    <property type="match status" value="1"/>
</dbReference>
<accession>A0A2Z6I963</accession>